<keyword evidence="4 9" id="KW-0808">Transferase</keyword>
<reference evidence="11 12" key="1">
    <citation type="submission" date="2014-07" db="EMBL/GenBank/DDBJ databases">
        <authorList>
            <person name="McCorrison J."/>
            <person name="Sanka R."/>
            <person name="Torralba M."/>
            <person name="Gillis M."/>
            <person name="Haft D.H."/>
            <person name="Methe B."/>
            <person name="Sutton G."/>
            <person name="Nelson K.E."/>
        </authorList>
    </citation>
    <scope>NUCLEOTIDE SEQUENCE [LARGE SCALE GENOMIC DNA]</scope>
    <source>
        <strain evidence="11 12">DNF00040</strain>
    </source>
</reference>
<comment type="subcellular location">
    <subcellularLocation>
        <location evidence="9">Cell membrane</location>
    </subcellularLocation>
</comment>
<dbReference type="PANTHER" id="PTHR42755:SF1">
    <property type="entry name" value="3-DEOXY-D-MANNO-OCTULOSONIC ACID TRANSFERASE, MITOCHONDRIAL-RELATED"/>
    <property type="match status" value="1"/>
</dbReference>
<evidence type="ECO:0000256" key="4">
    <source>
        <dbReference type="ARBA" id="ARBA00022679"/>
    </source>
</evidence>
<dbReference type="Gene3D" id="3.40.50.11720">
    <property type="entry name" value="3-Deoxy-D-manno-octulosonic-acid transferase, N-terminal domain"/>
    <property type="match status" value="1"/>
</dbReference>
<evidence type="ECO:0000259" key="10">
    <source>
        <dbReference type="Pfam" id="PF04413"/>
    </source>
</evidence>
<dbReference type="GO" id="GO:0005886">
    <property type="term" value="C:plasma membrane"/>
    <property type="evidence" value="ECO:0007669"/>
    <property type="project" value="UniProtKB-SubCell"/>
</dbReference>
<dbReference type="GO" id="GO:0043842">
    <property type="term" value="F:Kdo transferase activity"/>
    <property type="evidence" value="ECO:0007669"/>
    <property type="project" value="UniProtKB-EC"/>
</dbReference>
<comment type="pathway">
    <text evidence="1 9">Bacterial outer membrane biogenesis; LPS core biosynthesis.</text>
</comment>
<dbReference type="OrthoDB" id="9789797at2"/>
<dbReference type="EMBL" id="JRNI01000025">
    <property type="protein sequence ID" value="KGF30418.1"/>
    <property type="molecule type" value="Genomic_DNA"/>
</dbReference>
<evidence type="ECO:0000256" key="8">
    <source>
        <dbReference type="PIRSR" id="PIRSR639901-2"/>
    </source>
</evidence>
<keyword evidence="9" id="KW-0448">Lipopolysaccharide biosynthesis</keyword>
<evidence type="ECO:0000256" key="5">
    <source>
        <dbReference type="ARBA" id="ARBA00031445"/>
    </source>
</evidence>
<dbReference type="UniPathway" id="UPA00958"/>
<evidence type="ECO:0000313" key="12">
    <source>
        <dbReference type="Proteomes" id="UP000029629"/>
    </source>
</evidence>
<evidence type="ECO:0000313" key="11">
    <source>
        <dbReference type="EMBL" id="KGF30418.1"/>
    </source>
</evidence>
<accession>A0A095Z6Y2</accession>
<keyword evidence="9" id="KW-0472">Membrane</keyword>
<dbReference type="RefSeq" id="WP_036559457.1">
    <property type="nucleotide sequence ID" value="NZ_JRNI01000025.1"/>
</dbReference>
<evidence type="ECO:0000256" key="2">
    <source>
        <dbReference type="ARBA" id="ARBA00012621"/>
    </source>
</evidence>
<dbReference type="InterPro" id="IPR007507">
    <property type="entry name" value="Glycos_transf_N"/>
</dbReference>
<sequence>MNRFCYTCLLKVVAPIMLALLARKAKRAGGVWEIRAPERFGRYEGVEPALQSSAVAAADDEVAVALDFKRAVWVHAVSLGETRAAQPLVQALLDQGLPVLLTHMTATGRAMGASFFEAYIRSGQLRQAWIPYDLPRAVKGFLDYWQPRCGILIEREIWPNLLAEAKAQQIPMVLVSARFSDASLKQARRLGSVLKEAFTSLALILAQSSEDQQRLQDYGLAGVQLAGNLKFDVKVPTSVVQQARQFKQQLQRPVVVIASTREGEEWMFLDSIKTAALPQSLASAPTPLYVLVPRHPERFEEVAQVLEASGLSYCRRSSQPSPQALSHCHVLLGDSLGEMFFYYGLADVVIVGGSFADFGGQNNIEPSALALPVLVGPHTANFKQAVADAIAAGATRRCESALEAIAMAQQLLAEPAQAQAMGQAAEQWLAQHRGATERTMQYLQPFLQ</sequence>
<keyword evidence="12" id="KW-1185">Reference proteome</keyword>
<evidence type="ECO:0000256" key="6">
    <source>
        <dbReference type="ARBA" id="ARBA00049183"/>
    </source>
</evidence>
<protein>
    <recommendedName>
        <fullName evidence="3 9">3-deoxy-D-manno-octulosonic acid transferase</fullName>
        <shortName evidence="9">Kdo transferase</shortName>
        <ecNumber evidence="2 9">2.4.99.12</ecNumber>
    </recommendedName>
    <alternativeName>
        <fullName evidence="5 9">Lipid IV(A) 3-deoxy-D-manno-octulosonic acid transferase</fullName>
    </alternativeName>
</protein>
<keyword evidence="9" id="KW-1003">Cell membrane</keyword>
<dbReference type="GO" id="GO:0009245">
    <property type="term" value="P:lipid A biosynthetic process"/>
    <property type="evidence" value="ECO:0007669"/>
    <property type="project" value="TreeGrafter"/>
</dbReference>
<feature type="active site" description="Proton acceptor" evidence="7">
    <location>
        <position position="81"/>
    </location>
</feature>
<dbReference type="Gene3D" id="3.40.50.2000">
    <property type="entry name" value="Glycogen Phosphorylase B"/>
    <property type="match status" value="1"/>
</dbReference>
<name>A0A095Z6Y2_9BURK</name>
<proteinExistence type="inferred from homology"/>
<comment type="similarity">
    <text evidence="9">Belongs to the glycosyltransferase group 1 family.</text>
</comment>
<dbReference type="InterPro" id="IPR039901">
    <property type="entry name" value="Kdotransferase"/>
</dbReference>
<comment type="function">
    <text evidence="9">Involved in lipopolysaccharide (LPS) biosynthesis. Catalyzes the transfer of 3-deoxy-D-manno-octulosonate (Kdo) residue(s) from CMP-Kdo to lipid IV(A), the tetraacyldisaccharide-1,4'-bisphosphate precursor of lipid A.</text>
</comment>
<dbReference type="eggNOG" id="COG1519">
    <property type="taxonomic scope" value="Bacteria"/>
</dbReference>
<dbReference type="AlphaFoldDB" id="A0A095Z6Y2"/>
<evidence type="ECO:0000256" key="3">
    <source>
        <dbReference type="ARBA" id="ARBA00019077"/>
    </source>
</evidence>
<dbReference type="GO" id="GO:0009244">
    <property type="term" value="P:lipopolysaccharide core region biosynthetic process"/>
    <property type="evidence" value="ECO:0007669"/>
    <property type="project" value="UniProtKB-UniRule"/>
</dbReference>
<comment type="caution">
    <text evidence="11">The sequence shown here is derived from an EMBL/GenBank/DDBJ whole genome shotgun (WGS) entry which is preliminary data.</text>
</comment>
<evidence type="ECO:0000256" key="9">
    <source>
        <dbReference type="RuleBase" id="RU365103"/>
    </source>
</evidence>
<dbReference type="Pfam" id="PF04413">
    <property type="entry name" value="Glycos_transf_N"/>
    <property type="match status" value="1"/>
</dbReference>
<dbReference type="EC" id="2.4.99.12" evidence="2 9"/>
<organism evidence="11 12">
    <name type="scientific">Oligella urethralis DNF00040</name>
    <dbReference type="NCBI Taxonomy" id="1401065"/>
    <lineage>
        <taxon>Bacteria</taxon>
        <taxon>Pseudomonadati</taxon>
        <taxon>Pseudomonadota</taxon>
        <taxon>Betaproteobacteria</taxon>
        <taxon>Burkholderiales</taxon>
        <taxon>Alcaligenaceae</taxon>
        <taxon>Oligella</taxon>
    </lineage>
</organism>
<dbReference type="InterPro" id="IPR038107">
    <property type="entry name" value="Glycos_transf_N_sf"/>
</dbReference>
<evidence type="ECO:0000256" key="7">
    <source>
        <dbReference type="PIRSR" id="PIRSR639901-1"/>
    </source>
</evidence>
<gene>
    <name evidence="11" type="ORF">HMPREF2130_06965</name>
</gene>
<dbReference type="PANTHER" id="PTHR42755">
    <property type="entry name" value="3-DEOXY-MANNO-OCTULOSONATE CYTIDYLYLTRANSFERASE"/>
    <property type="match status" value="1"/>
</dbReference>
<feature type="domain" description="3-deoxy-D-manno-octulosonic-acid transferase N-terminal" evidence="10">
    <location>
        <begin position="36"/>
        <end position="233"/>
    </location>
</feature>
<evidence type="ECO:0000256" key="1">
    <source>
        <dbReference type="ARBA" id="ARBA00004713"/>
    </source>
</evidence>
<feature type="site" description="Transition state stabilizer" evidence="8">
    <location>
        <position position="230"/>
    </location>
</feature>
<dbReference type="Proteomes" id="UP000029629">
    <property type="component" value="Unassembled WGS sequence"/>
</dbReference>
<feature type="site" description="Transition state stabilizer" evidence="8">
    <location>
        <position position="154"/>
    </location>
</feature>
<comment type="catalytic activity">
    <reaction evidence="6 9">
        <text>lipid IVA (E. coli) + CMP-3-deoxy-beta-D-manno-octulosonate = alpha-Kdo-(2-&gt;6)-lipid IVA (E. coli) + CMP + H(+)</text>
        <dbReference type="Rhea" id="RHEA:28066"/>
        <dbReference type="ChEBI" id="CHEBI:15378"/>
        <dbReference type="ChEBI" id="CHEBI:58603"/>
        <dbReference type="ChEBI" id="CHEBI:60364"/>
        <dbReference type="ChEBI" id="CHEBI:60377"/>
        <dbReference type="ChEBI" id="CHEBI:85987"/>
        <dbReference type="EC" id="2.4.99.12"/>
    </reaction>
</comment>